<dbReference type="OrthoDB" id="408631at2759"/>
<dbReference type="InterPro" id="IPR019826">
    <property type="entry name" value="Carboxylesterase_B_AS"/>
</dbReference>
<dbReference type="AlphaFoldDB" id="A0A1Y2J130"/>
<evidence type="ECO:0000313" key="5">
    <source>
        <dbReference type="EMBL" id="OSD07125.1"/>
    </source>
</evidence>
<dbReference type="Gene3D" id="3.40.50.1820">
    <property type="entry name" value="alpha/beta hydrolase"/>
    <property type="match status" value="1"/>
</dbReference>
<dbReference type="SUPFAM" id="SSF53474">
    <property type="entry name" value="alpha/beta-Hydrolases"/>
    <property type="match status" value="1"/>
</dbReference>
<dbReference type="PROSITE" id="PS00122">
    <property type="entry name" value="CARBOXYLESTERASE_B_1"/>
    <property type="match status" value="1"/>
</dbReference>
<proteinExistence type="inferred from homology"/>
<evidence type="ECO:0000313" key="6">
    <source>
        <dbReference type="Proteomes" id="UP000193067"/>
    </source>
</evidence>
<protein>
    <recommendedName>
        <fullName evidence="3">Carboxylic ester hydrolase</fullName>
        <ecNumber evidence="3">3.1.1.-</ecNumber>
    </recommendedName>
</protein>
<evidence type="ECO:0000256" key="1">
    <source>
        <dbReference type="ARBA" id="ARBA00005964"/>
    </source>
</evidence>
<dbReference type="EC" id="3.1.1.-" evidence="3"/>
<feature type="signal peptide" evidence="3">
    <location>
        <begin position="1"/>
        <end position="21"/>
    </location>
</feature>
<dbReference type="EMBL" id="KZ084089">
    <property type="protein sequence ID" value="OSD07125.1"/>
    <property type="molecule type" value="Genomic_DNA"/>
</dbReference>
<reference evidence="5 6" key="1">
    <citation type="journal article" date="2015" name="Biotechnol. Biofuels">
        <title>Enhanced degradation of softwood versus hardwood by the white-rot fungus Pycnoporus coccineus.</title>
        <authorList>
            <person name="Couturier M."/>
            <person name="Navarro D."/>
            <person name="Chevret D."/>
            <person name="Henrissat B."/>
            <person name="Piumi F."/>
            <person name="Ruiz-Duenas F.J."/>
            <person name="Martinez A.T."/>
            <person name="Grigoriev I.V."/>
            <person name="Riley R."/>
            <person name="Lipzen A."/>
            <person name="Berrin J.G."/>
            <person name="Master E.R."/>
            <person name="Rosso M.N."/>
        </authorList>
    </citation>
    <scope>NUCLEOTIDE SEQUENCE [LARGE SCALE GENOMIC DNA]</scope>
    <source>
        <strain evidence="5 6">BRFM310</strain>
    </source>
</reference>
<accession>A0A1Y2J130</accession>
<dbReference type="InterPro" id="IPR029058">
    <property type="entry name" value="AB_hydrolase_fold"/>
</dbReference>
<feature type="domain" description="Carboxylesterase type B" evidence="4">
    <location>
        <begin position="23"/>
        <end position="546"/>
    </location>
</feature>
<evidence type="ECO:0000256" key="3">
    <source>
        <dbReference type="RuleBase" id="RU361235"/>
    </source>
</evidence>
<dbReference type="InterPro" id="IPR002018">
    <property type="entry name" value="CarbesteraseB"/>
</dbReference>
<name>A0A1Y2J130_TRAC3</name>
<dbReference type="STRING" id="1353009.A0A1Y2J130"/>
<evidence type="ECO:0000256" key="2">
    <source>
        <dbReference type="ARBA" id="ARBA00022801"/>
    </source>
</evidence>
<organism evidence="5 6">
    <name type="scientific">Trametes coccinea (strain BRFM310)</name>
    <name type="common">Pycnoporus coccineus</name>
    <dbReference type="NCBI Taxonomy" id="1353009"/>
    <lineage>
        <taxon>Eukaryota</taxon>
        <taxon>Fungi</taxon>
        <taxon>Dikarya</taxon>
        <taxon>Basidiomycota</taxon>
        <taxon>Agaricomycotina</taxon>
        <taxon>Agaricomycetes</taxon>
        <taxon>Polyporales</taxon>
        <taxon>Polyporaceae</taxon>
        <taxon>Trametes</taxon>
    </lineage>
</organism>
<dbReference type="Pfam" id="PF00135">
    <property type="entry name" value="COesterase"/>
    <property type="match status" value="1"/>
</dbReference>
<dbReference type="Proteomes" id="UP000193067">
    <property type="component" value="Unassembled WGS sequence"/>
</dbReference>
<dbReference type="InterPro" id="IPR050309">
    <property type="entry name" value="Type-B_Carboxylest/Lipase"/>
</dbReference>
<dbReference type="PANTHER" id="PTHR11559">
    <property type="entry name" value="CARBOXYLESTERASE"/>
    <property type="match status" value="1"/>
</dbReference>
<keyword evidence="3" id="KW-0732">Signal</keyword>
<keyword evidence="6" id="KW-1185">Reference proteome</keyword>
<feature type="chain" id="PRO_5010897555" description="Carboxylic ester hydrolase" evidence="3">
    <location>
        <begin position="22"/>
        <end position="556"/>
    </location>
</feature>
<sequence length="556" mass="59124">MDNLRLLLVLALPTLSCLALAASPVVRLGKTEVIGTSYKFLGKVEEEFFGGIPYAKPPIHDLRFAPPVEQGSLSISKLDATRFGLPCPQLGVCSGITNGTEDCLKLNILRPAITEEGCDTPLPVLVWIFGGGFKTGFADKFNGSTLVMHSVVRGTPVIYVNLNYRVGPFGFPQGSEAMARGALNLGLKDQLAALTWIKKNIAAFGGDPHKVTVFGSSAGAISIADLYLNPSLENLVHGTISGSGFTSTIALYNATVRETEWTNFVQATPGCADELSNNTFACLRDASIDTLLDAYNTSAAESPESYQFVPVIDGPGGLIPDSPSKLYSDGKFARIPLMTGANLDDGTFFTPAGVSSDAQIEEFLVAAALPFQPPPPPPAVTDVIAEVLQLYPNDPTVGCPFGTGNETFGLSSEYKRLAAIAGDSSFHAPRRAWVRTASGAGVPVYAFLFADEQAVETPRLGVTHGTDVPYFYGTPFLEGPEPAGTLSEAMMDYVIAFVNSLNPNDGKGCERPFWPQFTADGEVLMQLSGTNLTVISDEYRAEQIAFLMSVAAGQSE</sequence>
<dbReference type="GO" id="GO:0016787">
    <property type="term" value="F:hydrolase activity"/>
    <property type="evidence" value="ECO:0007669"/>
    <property type="project" value="UniProtKB-KW"/>
</dbReference>
<gene>
    <name evidence="5" type="ORF">PYCCODRAFT_1359552</name>
</gene>
<keyword evidence="2 3" id="KW-0378">Hydrolase</keyword>
<evidence type="ECO:0000259" key="4">
    <source>
        <dbReference type="Pfam" id="PF00135"/>
    </source>
</evidence>
<comment type="similarity">
    <text evidence="1 3">Belongs to the type-B carboxylesterase/lipase family.</text>
</comment>